<accession>A0A397DBU8</accession>
<dbReference type="VEuPathDB" id="FungiDB:H257_00072"/>
<proteinExistence type="predicted"/>
<gene>
    <name evidence="2" type="ORF">DYB30_006895</name>
</gene>
<keyword evidence="1" id="KW-1133">Transmembrane helix</keyword>
<evidence type="ECO:0000256" key="1">
    <source>
        <dbReference type="SAM" id="Phobius"/>
    </source>
</evidence>
<organism evidence="2 3">
    <name type="scientific">Aphanomyces astaci</name>
    <name type="common">Crayfish plague agent</name>
    <dbReference type="NCBI Taxonomy" id="112090"/>
    <lineage>
        <taxon>Eukaryota</taxon>
        <taxon>Sar</taxon>
        <taxon>Stramenopiles</taxon>
        <taxon>Oomycota</taxon>
        <taxon>Saprolegniomycetes</taxon>
        <taxon>Saprolegniales</taxon>
        <taxon>Verrucalvaceae</taxon>
        <taxon>Aphanomyces</taxon>
    </lineage>
</organism>
<sequence>MSRTGFNVNNATWPSGSYVAEGTPPIVTYLVKTIVTTVGGSFGIAIAISSIYRRIIHKQWLVSTVWCRSNSVLSALHLPNCITALPLEKWGKDKRHANQLPNQLISIYALVPAMVVPSWVSSLGTVDHNQFTPTPATRLAQAKPVVHTRGFTILGNYGCEESPVSEIAIKAVTDEDRQILRSTAAKSGIPKTNILLHIKESTGLKVR</sequence>
<protein>
    <submittedName>
        <fullName evidence="2">Uncharacterized protein</fullName>
    </submittedName>
</protein>
<keyword evidence="1" id="KW-0472">Membrane</keyword>
<evidence type="ECO:0000313" key="2">
    <source>
        <dbReference type="EMBL" id="RHY62414.1"/>
    </source>
</evidence>
<name>A0A397DBU8_APHAT</name>
<comment type="caution">
    <text evidence="2">The sequence shown here is derived from an EMBL/GenBank/DDBJ whole genome shotgun (WGS) entry which is preliminary data.</text>
</comment>
<feature type="transmembrane region" description="Helical" evidence="1">
    <location>
        <begin position="26"/>
        <end position="48"/>
    </location>
</feature>
<dbReference type="EMBL" id="QUTD01005363">
    <property type="protein sequence ID" value="RHY62414.1"/>
    <property type="molecule type" value="Genomic_DNA"/>
</dbReference>
<dbReference type="Proteomes" id="UP000266643">
    <property type="component" value="Unassembled WGS sequence"/>
</dbReference>
<keyword evidence="1" id="KW-0812">Transmembrane</keyword>
<evidence type="ECO:0000313" key="3">
    <source>
        <dbReference type="Proteomes" id="UP000266643"/>
    </source>
</evidence>
<reference evidence="2 3" key="1">
    <citation type="submission" date="2018-08" db="EMBL/GenBank/DDBJ databases">
        <title>Aphanomyces genome sequencing and annotation.</title>
        <authorList>
            <person name="Minardi D."/>
            <person name="Oidtmann B."/>
            <person name="Van Der Giezen M."/>
            <person name="Studholme D.J."/>
        </authorList>
    </citation>
    <scope>NUCLEOTIDE SEQUENCE [LARGE SCALE GENOMIC DNA]</scope>
    <source>
        <strain evidence="2 3">D2</strain>
    </source>
</reference>
<dbReference type="AlphaFoldDB" id="A0A397DBU8"/>